<name>A0A1S1N9L3_9GAMM</name>
<dbReference type="AlphaFoldDB" id="A0A1S1N9L3"/>
<feature type="active site" description="Proton donor" evidence="5">
    <location>
        <position position="322"/>
    </location>
</feature>
<dbReference type="PANTHER" id="PTHR22600">
    <property type="entry name" value="BETA-HEXOSAMINIDASE"/>
    <property type="match status" value="1"/>
</dbReference>
<dbReference type="GO" id="GO:0030203">
    <property type="term" value="P:glycosaminoglycan metabolic process"/>
    <property type="evidence" value="ECO:0007669"/>
    <property type="project" value="TreeGrafter"/>
</dbReference>
<dbReference type="InterPro" id="IPR015883">
    <property type="entry name" value="Glyco_hydro_20_cat"/>
</dbReference>
<dbReference type="InterPro" id="IPR025705">
    <property type="entry name" value="Beta_hexosaminidase_sua/sub"/>
</dbReference>
<dbReference type="STRING" id="327939.BIW53_08720"/>
<organism evidence="9 10">
    <name type="scientific">Pseudoalteromonas byunsanensis</name>
    <dbReference type="NCBI Taxonomy" id="327939"/>
    <lineage>
        <taxon>Bacteria</taxon>
        <taxon>Pseudomonadati</taxon>
        <taxon>Pseudomonadota</taxon>
        <taxon>Gammaproteobacteria</taxon>
        <taxon>Alteromonadales</taxon>
        <taxon>Pseudoalteromonadaceae</taxon>
        <taxon>Pseudoalteromonas</taxon>
    </lineage>
</organism>
<evidence type="ECO:0000256" key="3">
    <source>
        <dbReference type="ARBA" id="ARBA00023295"/>
    </source>
</evidence>
<feature type="signal peptide" evidence="6">
    <location>
        <begin position="1"/>
        <end position="16"/>
    </location>
</feature>
<evidence type="ECO:0000259" key="8">
    <source>
        <dbReference type="Pfam" id="PF02838"/>
    </source>
</evidence>
<evidence type="ECO:0000256" key="6">
    <source>
        <dbReference type="SAM" id="SignalP"/>
    </source>
</evidence>
<comment type="similarity">
    <text evidence="1">Belongs to the glycosyl hydrolase 20 family.</text>
</comment>
<dbReference type="GO" id="GO:0016020">
    <property type="term" value="C:membrane"/>
    <property type="evidence" value="ECO:0007669"/>
    <property type="project" value="TreeGrafter"/>
</dbReference>
<dbReference type="Pfam" id="PF02838">
    <property type="entry name" value="Glyco_hydro_20b"/>
    <property type="match status" value="1"/>
</dbReference>
<dbReference type="InterPro" id="IPR017853">
    <property type="entry name" value="GH"/>
</dbReference>
<gene>
    <name evidence="9" type="ORF">BIW53_08720</name>
</gene>
<evidence type="ECO:0000256" key="2">
    <source>
        <dbReference type="ARBA" id="ARBA00022801"/>
    </source>
</evidence>
<keyword evidence="6" id="KW-0732">Signal</keyword>
<feature type="domain" description="Beta-hexosaminidase bacterial type N-terminal" evidence="8">
    <location>
        <begin position="26"/>
        <end position="163"/>
    </location>
</feature>
<protein>
    <recommendedName>
        <fullName evidence="4">N-acetyl-beta-glucosaminidase</fullName>
    </recommendedName>
</protein>
<evidence type="ECO:0000313" key="10">
    <source>
        <dbReference type="Proteomes" id="UP000180253"/>
    </source>
</evidence>
<keyword evidence="3" id="KW-0326">Glycosidase</keyword>
<evidence type="ECO:0000256" key="4">
    <source>
        <dbReference type="ARBA" id="ARBA00033000"/>
    </source>
</evidence>
<dbReference type="PANTHER" id="PTHR22600:SF21">
    <property type="entry name" value="BETA-HEXOSAMINIDASE A"/>
    <property type="match status" value="1"/>
</dbReference>
<feature type="domain" description="Glycoside hydrolase family 20 catalytic" evidence="7">
    <location>
        <begin position="166"/>
        <end position="424"/>
    </location>
</feature>
<feature type="chain" id="PRO_5010171046" description="N-acetyl-beta-glucosaminidase" evidence="6">
    <location>
        <begin position="17"/>
        <end position="808"/>
    </location>
</feature>
<keyword evidence="10" id="KW-1185">Reference proteome</keyword>
<comment type="caution">
    <text evidence="9">The sequence shown here is derived from an EMBL/GenBank/DDBJ whole genome shotgun (WGS) entry which is preliminary data.</text>
</comment>
<dbReference type="SUPFAM" id="SSF51445">
    <property type="entry name" value="(Trans)glycosidases"/>
    <property type="match status" value="1"/>
</dbReference>
<dbReference type="SUPFAM" id="SSF55545">
    <property type="entry name" value="beta-N-acetylhexosaminidase-like domain"/>
    <property type="match status" value="1"/>
</dbReference>
<sequence>MIISVLCCCYATVSIAVPLPSNQGLALMPSPKKMHVTQQHLVLPENIQVFMTGFDEPRQSLQFSRLQSALAQSSSLQSSTLLKSALPDTSLLQIVVPEKSSKKGHHLLPQFGDDESYTLEIGAQGIHIQANSVFGAQHAVSSLMQLLATAEDGRLPYLRIEDAPRFAWRGLLIDSVRHFIRVDTIKRQLDGMAAAKLNVLHWHLSDDQGWRVEFQAFPLLTQMASDGQYYTQQQVREVVNYAALHGIRVVPEFGMPGHASAIAVAYPQLMSEVKDYDMQRHWGVFKPLLDVSKPQVYEFIETLFAQVATLFPDQYVHIGGDEVDPEQWLKNKDIQALMQAQSFTDGHDLQAYFNQRVQAILHKQQRIMMGWDEVYHPKLPRDIVVQSWRGHDSLNSLARKGYQGILSTGFYIDQPQYTDYHYRNDPLGDAEPLDMSLELSSAYSFTIDRLKGSDVAGELLIMGDDAQQLLIKFNDQRHKVAQLNKRYTLDGTQYSVVTLDSWMGPLEFELALSGGDSSVMIGNSRYPMTLKRNDTPSTVSSIKPLTSSEQQRILGAEATIWSELVNDDNLDLRIWPRLFAIAERLWSPQAVKNRENMYQRLEVMDNYGANVLGLAHQRQYHQGLSHLLSPALSDAERQRSLTFLLAFSSRLEPAHYYTRHHIKYLKEQYHQHAPMNAIVDFLPVESSAVRQLQSAFSRYRAGKVDALEQVEKDTLELQAQLLDAQQVLTDNDNLTHLQPILARLLKLNVLTLGVIENCRRQVIHPPQKQAQVAQQLRSLQELQSELVLAAVEPVRKLYLDCQNNQGTS</sequence>
<dbReference type="EMBL" id="MNAN01000028">
    <property type="protein sequence ID" value="OHU96054.1"/>
    <property type="molecule type" value="Genomic_DNA"/>
</dbReference>
<dbReference type="Proteomes" id="UP000180253">
    <property type="component" value="Unassembled WGS sequence"/>
</dbReference>
<keyword evidence="2" id="KW-0378">Hydrolase</keyword>
<dbReference type="InterPro" id="IPR015882">
    <property type="entry name" value="HEX_bac_N"/>
</dbReference>
<feature type="domain" description="Glycoside hydrolase family 20 catalytic" evidence="7">
    <location>
        <begin position="545"/>
        <end position="588"/>
    </location>
</feature>
<dbReference type="PRINTS" id="PR00738">
    <property type="entry name" value="GLHYDRLASE20"/>
</dbReference>
<dbReference type="GO" id="GO:0006689">
    <property type="term" value="P:ganglioside catabolic process"/>
    <property type="evidence" value="ECO:0007669"/>
    <property type="project" value="TreeGrafter"/>
</dbReference>
<evidence type="ECO:0000313" key="9">
    <source>
        <dbReference type="EMBL" id="OHU96054.1"/>
    </source>
</evidence>
<dbReference type="GO" id="GO:0005764">
    <property type="term" value="C:lysosome"/>
    <property type="evidence" value="ECO:0007669"/>
    <property type="project" value="TreeGrafter"/>
</dbReference>
<dbReference type="GO" id="GO:0005975">
    <property type="term" value="P:carbohydrate metabolic process"/>
    <property type="evidence" value="ECO:0007669"/>
    <property type="project" value="InterPro"/>
</dbReference>
<dbReference type="Pfam" id="PF00728">
    <property type="entry name" value="Glyco_hydro_20"/>
    <property type="match status" value="2"/>
</dbReference>
<proteinExistence type="inferred from homology"/>
<dbReference type="Gene3D" id="3.30.379.10">
    <property type="entry name" value="Chitobiase/beta-hexosaminidase domain 2-like"/>
    <property type="match status" value="1"/>
</dbReference>
<evidence type="ECO:0000256" key="5">
    <source>
        <dbReference type="PIRSR" id="PIRSR625705-1"/>
    </source>
</evidence>
<evidence type="ECO:0000259" key="7">
    <source>
        <dbReference type="Pfam" id="PF00728"/>
    </source>
</evidence>
<dbReference type="Gene3D" id="3.20.20.80">
    <property type="entry name" value="Glycosidases"/>
    <property type="match status" value="2"/>
</dbReference>
<reference evidence="9 10" key="1">
    <citation type="submission" date="2016-10" db="EMBL/GenBank/DDBJ databases">
        <title>Pseudoalteromonas amylolytica sp. nov., isolated from the surface seawater.</title>
        <authorList>
            <person name="Wu Y.-H."/>
            <person name="Cheng H."/>
            <person name="Jin X.-B."/>
            <person name="Wang C.-S."/>
            <person name="Xu X.-W."/>
        </authorList>
    </citation>
    <scope>NUCLEOTIDE SEQUENCE [LARGE SCALE GENOMIC DNA]</scope>
    <source>
        <strain evidence="9 10">JCM 12483</strain>
    </source>
</reference>
<evidence type="ECO:0000256" key="1">
    <source>
        <dbReference type="ARBA" id="ARBA00006285"/>
    </source>
</evidence>
<accession>A0A1S1N9L3</accession>
<dbReference type="GO" id="GO:0004563">
    <property type="term" value="F:beta-N-acetylhexosaminidase activity"/>
    <property type="evidence" value="ECO:0007669"/>
    <property type="project" value="InterPro"/>
</dbReference>
<dbReference type="InterPro" id="IPR029018">
    <property type="entry name" value="Hex-like_dom2"/>
</dbReference>